<organism evidence="1 2">
    <name type="scientific">Dioscorea alata</name>
    <name type="common">Purple yam</name>
    <dbReference type="NCBI Taxonomy" id="55571"/>
    <lineage>
        <taxon>Eukaryota</taxon>
        <taxon>Viridiplantae</taxon>
        <taxon>Streptophyta</taxon>
        <taxon>Embryophyta</taxon>
        <taxon>Tracheophyta</taxon>
        <taxon>Spermatophyta</taxon>
        <taxon>Magnoliopsida</taxon>
        <taxon>Liliopsida</taxon>
        <taxon>Dioscoreales</taxon>
        <taxon>Dioscoreaceae</taxon>
        <taxon>Dioscorea</taxon>
    </lineage>
</organism>
<protein>
    <submittedName>
        <fullName evidence="1">Saposin-like protein</fullName>
    </submittedName>
</protein>
<evidence type="ECO:0000313" key="2">
    <source>
        <dbReference type="Proteomes" id="UP000827976"/>
    </source>
</evidence>
<dbReference type="Proteomes" id="UP000827976">
    <property type="component" value="Chromosome 7"/>
</dbReference>
<comment type="caution">
    <text evidence="1">The sequence shown here is derived from an EMBL/GenBank/DDBJ whole genome shotgun (WGS) entry which is preliminary data.</text>
</comment>
<evidence type="ECO:0000313" key="1">
    <source>
        <dbReference type="EMBL" id="KAH7676920.1"/>
    </source>
</evidence>
<accession>A0ACB7VQV7</accession>
<name>A0ACB7VQV7_DIOAL</name>
<gene>
    <name evidence="1" type="ORF">IHE45_07G048400</name>
</gene>
<reference evidence="2" key="1">
    <citation type="journal article" date="2022" name="Nat. Commun.">
        <title>Chromosome evolution and the genetic basis of agronomically important traits in greater yam.</title>
        <authorList>
            <person name="Bredeson J.V."/>
            <person name="Lyons J.B."/>
            <person name="Oniyinde I.O."/>
            <person name="Okereke N.R."/>
            <person name="Kolade O."/>
            <person name="Nnabue I."/>
            <person name="Nwadili C.O."/>
            <person name="Hribova E."/>
            <person name="Parker M."/>
            <person name="Nwogha J."/>
            <person name="Shu S."/>
            <person name="Carlson J."/>
            <person name="Kariba R."/>
            <person name="Muthemba S."/>
            <person name="Knop K."/>
            <person name="Barton G.J."/>
            <person name="Sherwood A.V."/>
            <person name="Lopez-Montes A."/>
            <person name="Asiedu R."/>
            <person name="Jamnadass R."/>
            <person name="Muchugi A."/>
            <person name="Goodstein D."/>
            <person name="Egesi C.N."/>
            <person name="Featherston J."/>
            <person name="Asfaw A."/>
            <person name="Simpson G.G."/>
            <person name="Dolezel J."/>
            <person name="Hendre P.S."/>
            <person name="Van Deynze A."/>
            <person name="Kumar P.L."/>
            <person name="Obidiegwu J.E."/>
            <person name="Bhattacharjee R."/>
            <person name="Rokhsar D.S."/>
        </authorList>
    </citation>
    <scope>NUCLEOTIDE SEQUENCE [LARGE SCALE GENOMIC DNA]</scope>
    <source>
        <strain evidence="2">cv. TDa95/00328</strain>
    </source>
</reference>
<dbReference type="EMBL" id="CM037017">
    <property type="protein sequence ID" value="KAH7676920.1"/>
    <property type="molecule type" value="Genomic_DNA"/>
</dbReference>
<keyword evidence="2" id="KW-1185">Reference proteome</keyword>
<proteinExistence type="predicted"/>
<sequence>MAPFCGALLAASFYGIKDPKSRMILLKFRGLCCLVEPHELPAWFKLPASRPMTVISDSDDDFVIPSESQSLVTSVNTRKANGFMSDVRKDLPCEIVDDDVDEISNVLKKRFSSPELVCLALNACSVKVSKSLIDKILRRFNNNWISAFGFFKWVDNQPEFNNKQFPKSYDMMVDILGKCKKFDLMLQFVEEMNRIGGLVSLSTMAKVIRRFSGARRWHDAIKTFYDLELLGVKKDCSALNVLLDSLCKERNVKCARDVFLSMRSQISPNASSFNILLHGWCKARKLDEAKQVIKEMRDFGFTPCVISYTNLIEAYCIQKDFENANAILAEMRSQGCLPTVVTYTIIMHSLGKANKIQEALQVPVKMSRDGCTPDTSFYNSLIYVLCKAGRLADANRLFEEMHRDGIPPNAITYSTLISAFCDYSQEEDAFKLITKMGESPCKPDVKTYHPLLKLCCKRKWTKLLMYLLVDMFEKDISLDPGTYTMLVQGLCRNDKLQQSCLFFEEMVLKGIAARPRTLNLLLEGLEKKGIYGAKEKIHQLMLQARSRR</sequence>